<gene>
    <name evidence="3" type="ORF">G7077_07390</name>
</gene>
<dbReference type="PROSITE" id="PS50213">
    <property type="entry name" value="FAS1"/>
    <property type="match status" value="1"/>
</dbReference>
<dbReference type="RefSeq" id="WP_166411136.1">
    <property type="nucleotide sequence ID" value="NZ_CP049869.1"/>
</dbReference>
<organism evidence="3 4">
    <name type="scientific">Sphingomonas piscis</name>
    <dbReference type="NCBI Taxonomy" id="2714943"/>
    <lineage>
        <taxon>Bacteria</taxon>
        <taxon>Pseudomonadati</taxon>
        <taxon>Pseudomonadota</taxon>
        <taxon>Alphaproteobacteria</taxon>
        <taxon>Sphingomonadales</taxon>
        <taxon>Sphingomonadaceae</taxon>
        <taxon>Sphingomonas</taxon>
    </lineage>
</organism>
<dbReference type="Gene3D" id="2.30.180.10">
    <property type="entry name" value="FAS1 domain"/>
    <property type="match status" value="1"/>
</dbReference>
<dbReference type="Proteomes" id="UP000503222">
    <property type="component" value="Chromosome"/>
</dbReference>
<keyword evidence="4" id="KW-1185">Reference proteome</keyword>
<dbReference type="InterPro" id="IPR000782">
    <property type="entry name" value="FAS1_domain"/>
</dbReference>
<evidence type="ECO:0000313" key="3">
    <source>
        <dbReference type="EMBL" id="QIK78744.1"/>
    </source>
</evidence>
<feature type="chain" id="PRO_5026081776" evidence="1">
    <location>
        <begin position="19"/>
        <end position="190"/>
    </location>
</feature>
<dbReference type="PROSITE" id="PS51257">
    <property type="entry name" value="PROKAR_LIPOPROTEIN"/>
    <property type="match status" value="1"/>
</dbReference>
<dbReference type="SMART" id="SM00554">
    <property type="entry name" value="FAS1"/>
    <property type="match status" value="1"/>
</dbReference>
<accession>A0A6G7YPT0</accession>
<evidence type="ECO:0000259" key="2">
    <source>
        <dbReference type="PROSITE" id="PS50213"/>
    </source>
</evidence>
<dbReference type="InterPro" id="IPR036378">
    <property type="entry name" value="FAS1_dom_sf"/>
</dbReference>
<name>A0A6G7YPT0_9SPHN</name>
<evidence type="ECO:0000256" key="1">
    <source>
        <dbReference type="SAM" id="SignalP"/>
    </source>
</evidence>
<dbReference type="KEGG" id="spii:G7077_07390"/>
<dbReference type="PANTHER" id="PTHR10900">
    <property type="entry name" value="PERIOSTIN-RELATED"/>
    <property type="match status" value="1"/>
</dbReference>
<dbReference type="SUPFAM" id="SSF82153">
    <property type="entry name" value="FAS1 domain"/>
    <property type="match status" value="1"/>
</dbReference>
<proteinExistence type="predicted"/>
<dbReference type="Pfam" id="PF02469">
    <property type="entry name" value="Fasciclin"/>
    <property type="match status" value="1"/>
</dbReference>
<reference evidence="3 4" key="1">
    <citation type="submission" date="2020-03" db="EMBL/GenBank/DDBJ databases">
        <title>Sphingomonas sp. nov., isolated from fish.</title>
        <authorList>
            <person name="Hyun D.-W."/>
            <person name="Bae J.-W."/>
        </authorList>
    </citation>
    <scope>NUCLEOTIDE SEQUENCE [LARGE SCALE GENOMIC DNA]</scope>
    <source>
        <strain evidence="3 4">HDW15B</strain>
    </source>
</reference>
<dbReference type="AlphaFoldDB" id="A0A6G7YPT0"/>
<sequence>MRTTLTSLAVALALGSLASCGGGGDGGNQAGEAQTGKAKDAAGDKTIATGLGSNGRFAALAKTAGLDQTLAGPGPYTVFVPDDAAIAKVPAETSAAWSKPEGRGEVTRLLTYHIVPGVVLADDLGKAIDRGKGKAQIITMGGGTLTAAKEGGSIVITDGNGGKVTVTKADEQYLNGAVHHIDGVLTPGKN</sequence>
<feature type="signal peptide" evidence="1">
    <location>
        <begin position="1"/>
        <end position="18"/>
    </location>
</feature>
<protein>
    <submittedName>
        <fullName evidence="3">Fasciclin domain-containing protein</fullName>
    </submittedName>
</protein>
<evidence type="ECO:0000313" key="4">
    <source>
        <dbReference type="Proteomes" id="UP000503222"/>
    </source>
</evidence>
<dbReference type="EMBL" id="CP049869">
    <property type="protein sequence ID" value="QIK78744.1"/>
    <property type="molecule type" value="Genomic_DNA"/>
</dbReference>
<dbReference type="InterPro" id="IPR050904">
    <property type="entry name" value="Adhesion/Biosynth-related"/>
</dbReference>
<keyword evidence="1" id="KW-0732">Signal</keyword>
<dbReference type="PANTHER" id="PTHR10900:SF77">
    <property type="entry name" value="FI19380P1"/>
    <property type="match status" value="1"/>
</dbReference>
<feature type="domain" description="FAS1" evidence="2">
    <location>
        <begin position="44"/>
        <end position="185"/>
    </location>
</feature>